<evidence type="ECO:0000313" key="2">
    <source>
        <dbReference type="EMBL" id="GBD08161.1"/>
    </source>
</evidence>
<accession>A0A2H5Y3Y9</accession>
<organism evidence="2 3">
    <name type="scientific">Candidatus Thermoflexus japonica</name>
    <dbReference type="NCBI Taxonomy" id="2035417"/>
    <lineage>
        <taxon>Bacteria</taxon>
        <taxon>Bacillati</taxon>
        <taxon>Chloroflexota</taxon>
        <taxon>Thermoflexia</taxon>
        <taxon>Thermoflexales</taxon>
        <taxon>Thermoflexaceae</taxon>
        <taxon>Thermoflexus</taxon>
    </lineage>
</organism>
<keyword evidence="1" id="KW-1133">Transmembrane helix</keyword>
<reference evidence="3" key="1">
    <citation type="submission" date="2017-09" db="EMBL/GenBank/DDBJ databases">
        <title>Metaegenomics of thermophilic ammonia-oxidizing enrichment culture.</title>
        <authorList>
            <person name="Kato S."/>
            <person name="Suzuki K."/>
        </authorList>
    </citation>
    <scope>NUCLEOTIDE SEQUENCE [LARGE SCALE GENOMIC DNA]</scope>
</reference>
<comment type="caution">
    <text evidence="2">The sequence shown here is derived from an EMBL/GenBank/DDBJ whole genome shotgun (WGS) entry which is preliminary data.</text>
</comment>
<dbReference type="EMBL" id="BEHY01000005">
    <property type="protein sequence ID" value="GBD08161.1"/>
    <property type="molecule type" value="Genomic_DNA"/>
</dbReference>
<dbReference type="Proteomes" id="UP000236642">
    <property type="component" value="Unassembled WGS sequence"/>
</dbReference>
<keyword evidence="1" id="KW-0812">Transmembrane</keyword>
<protein>
    <submittedName>
        <fullName evidence="2">Uncharacterized protein</fullName>
    </submittedName>
</protein>
<sequence>MDLGVPILMTGAILIIGWFFLGMQWNVHKGQRLLRWMREGLPLLSERTTLEWVGTSLVRLRMREAKTPFREVELLLVFEPRDVPFLWLFSRWRGRRDLMIVRARLRQPPAFEGEWANPAMWTGREILQRIVWGEWENMDLAGGRLAYRGAMAPRVIEECLGDLSRSYPYIARLSVRRAEPHHLQIHVGFPRDQKIPAREVFQQIRRVAERVSRSSAVPS</sequence>
<name>A0A2H5Y3Y9_9CHLR</name>
<dbReference type="AlphaFoldDB" id="A0A2H5Y3Y9"/>
<proteinExistence type="predicted"/>
<evidence type="ECO:0000256" key="1">
    <source>
        <dbReference type="SAM" id="Phobius"/>
    </source>
</evidence>
<keyword evidence="1" id="KW-0472">Membrane</keyword>
<feature type="transmembrane region" description="Helical" evidence="1">
    <location>
        <begin position="6"/>
        <end position="27"/>
    </location>
</feature>
<evidence type="ECO:0000313" key="3">
    <source>
        <dbReference type="Proteomes" id="UP000236642"/>
    </source>
</evidence>
<gene>
    <name evidence="2" type="ORF">HRbin22_00394</name>
</gene>